<proteinExistence type="inferred from homology"/>
<sequence>MSIPVLALEKVRKAFGSEVVLEDISITVPEHTATVFIGASGSGKSTLLRCINLLEQIDDGIIRLDGADITDPSVDPDEIRRKLGMVFQSFNLFPHMSVVENIILAPMRVHSKSREEAISEALELLDRFGLREKAEQYPDRLSGGQQQRVAIIRSLAVKPRLLLLDEITSALDPVLVNEVLSTVRDLKEHGMTMLLATHEMGFAKQVADEVCFLEHGRILEWGKPEEILENPKKPQTKEFLKRVHEAGRL</sequence>
<evidence type="ECO:0000256" key="7">
    <source>
        <dbReference type="ARBA" id="ARBA00022970"/>
    </source>
</evidence>
<dbReference type="InterPro" id="IPR003439">
    <property type="entry name" value="ABC_transporter-like_ATP-bd"/>
</dbReference>
<dbReference type="GO" id="GO:0016887">
    <property type="term" value="F:ATP hydrolysis activity"/>
    <property type="evidence" value="ECO:0007669"/>
    <property type="project" value="InterPro"/>
</dbReference>
<evidence type="ECO:0000256" key="8">
    <source>
        <dbReference type="ARBA" id="ARBA00023136"/>
    </source>
</evidence>
<evidence type="ECO:0000256" key="6">
    <source>
        <dbReference type="ARBA" id="ARBA00022840"/>
    </source>
</evidence>
<dbReference type="Pfam" id="PF00005">
    <property type="entry name" value="ABC_tran"/>
    <property type="match status" value="1"/>
</dbReference>
<gene>
    <name evidence="10" type="ORF">UFOPK2329_00371</name>
    <name evidence="11" type="ORF">UFOPK3166_00299</name>
    <name evidence="12" type="ORF">UFOPK4035_00509</name>
</gene>
<dbReference type="InterPro" id="IPR050086">
    <property type="entry name" value="MetN_ABC_transporter-like"/>
</dbReference>
<keyword evidence="6" id="KW-0067">ATP-binding</keyword>
<dbReference type="EMBL" id="CAEZWZ010000036">
    <property type="protein sequence ID" value="CAB4668820.1"/>
    <property type="molecule type" value="Genomic_DNA"/>
</dbReference>
<reference evidence="10" key="1">
    <citation type="submission" date="2020-05" db="EMBL/GenBank/DDBJ databases">
        <authorList>
            <person name="Chiriac C."/>
            <person name="Salcher M."/>
            <person name="Ghai R."/>
            <person name="Kavagutti S V."/>
        </authorList>
    </citation>
    <scope>NUCLEOTIDE SEQUENCE</scope>
</reference>
<dbReference type="InterPro" id="IPR017871">
    <property type="entry name" value="ABC_transporter-like_CS"/>
</dbReference>
<dbReference type="SUPFAM" id="SSF52540">
    <property type="entry name" value="P-loop containing nucleoside triphosphate hydrolases"/>
    <property type="match status" value="1"/>
</dbReference>
<dbReference type="InterPro" id="IPR030679">
    <property type="entry name" value="ABC_ATPase_HisP-typ"/>
</dbReference>
<dbReference type="PROSITE" id="PS00211">
    <property type="entry name" value="ABC_TRANSPORTER_1"/>
    <property type="match status" value="1"/>
</dbReference>
<feature type="domain" description="ABC transporter" evidence="9">
    <location>
        <begin position="6"/>
        <end position="240"/>
    </location>
</feature>
<dbReference type="EMBL" id="CAFBOX010000066">
    <property type="protein sequence ID" value="CAB4996272.1"/>
    <property type="molecule type" value="Genomic_DNA"/>
</dbReference>
<name>A0A6J6M3T2_9ZZZZ</name>
<dbReference type="GO" id="GO:0005524">
    <property type="term" value="F:ATP binding"/>
    <property type="evidence" value="ECO:0007669"/>
    <property type="project" value="UniProtKB-KW"/>
</dbReference>
<dbReference type="GO" id="GO:0015424">
    <property type="term" value="F:ABC-type amino acid transporter activity"/>
    <property type="evidence" value="ECO:0007669"/>
    <property type="project" value="InterPro"/>
</dbReference>
<evidence type="ECO:0000313" key="10">
    <source>
        <dbReference type="EMBL" id="CAB4668820.1"/>
    </source>
</evidence>
<dbReference type="InterPro" id="IPR027417">
    <property type="entry name" value="P-loop_NTPase"/>
</dbReference>
<keyword evidence="7" id="KW-0029">Amino-acid transport</keyword>
<evidence type="ECO:0000313" key="11">
    <source>
        <dbReference type="EMBL" id="CAB4819990.1"/>
    </source>
</evidence>
<dbReference type="InterPro" id="IPR003593">
    <property type="entry name" value="AAA+_ATPase"/>
</dbReference>
<dbReference type="PANTHER" id="PTHR43166">
    <property type="entry name" value="AMINO ACID IMPORT ATP-BINDING PROTEIN"/>
    <property type="match status" value="1"/>
</dbReference>
<keyword evidence="3" id="KW-0813">Transport</keyword>
<dbReference type="GO" id="GO:0005886">
    <property type="term" value="C:plasma membrane"/>
    <property type="evidence" value="ECO:0007669"/>
    <property type="project" value="UniProtKB-SubCell"/>
</dbReference>
<evidence type="ECO:0000256" key="2">
    <source>
        <dbReference type="ARBA" id="ARBA00005417"/>
    </source>
</evidence>
<comment type="subcellular location">
    <subcellularLocation>
        <location evidence="1">Cell membrane</location>
        <topology evidence="1">Peripheral membrane protein</topology>
    </subcellularLocation>
</comment>
<dbReference type="PIRSF" id="PIRSF039085">
    <property type="entry name" value="ABC_ATPase_HisP"/>
    <property type="match status" value="1"/>
</dbReference>
<evidence type="ECO:0000256" key="1">
    <source>
        <dbReference type="ARBA" id="ARBA00004202"/>
    </source>
</evidence>
<evidence type="ECO:0000256" key="5">
    <source>
        <dbReference type="ARBA" id="ARBA00022741"/>
    </source>
</evidence>
<evidence type="ECO:0000256" key="3">
    <source>
        <dbReference type="ARBA" id="ARBA00022448"/>
    </source>
</evidence>
<evidence type="ECO:0000259" key="9">
    <source>
        <dbReference type="PROSITE" id="PS50893"/>
    </source>
</evidence>
<dbReference type="PROSITE" id="PS50893">
    <property type="entry name" value="ABC_TRANSPORTER_2"/>
    <property type="match status" value="1"/>
</dbReference>
<dbReference type="Gene3D" id="3.40.50.300">
    <property type="entry name" value="P-loop containing nucleotide triphosphate hydrolases"/>
    <property type="match status" value="1"/>
</dbReference>
<dbReference type="SMART" id="SM00382">
    <property type="entry name" value="AAA"/>
    <property type="match status" value="1"/>
</dbReference>
<evidence type="ECO:0000256" key="4">
    <source>
        <dbReference type="ARBA" id="ARBA00022475"/>
    </source>
</evidence>
<keyword evidence="5" id="KW-0547">Nucleotide-binding</keyword>
<dbReference type="EMBL" id="CAFABD010000028">
    <property type="protein sequence ID" value="CAB4819990.1"/>
    <property type="molecule type" value="Genomic_DNA"/>
</dbReference>
<evidence type="ECO:0000313" key="12">
    <source>
        <dbReference type="EMBL" id="CAB4996272.1"/>
    </source>
</evidence>
<keyword evidence="8" id="KW-0472">Membrane</keyword>
<dbReference type="AlphaFoldDB" id="A0A6J6M3T2"/>
<keyword evidence="4" id="KW-1003">Cell membrane</keyword>
<accession>A0A6J6M3T2</accession>
<organism evidence="10">
    <name type="scientific">freshwater metagenome</name>
    <dbReference type="NCBI Taxonomy" id="449393"/>
    <lineage>
        <taxon>unclassified sequences</taxon>
        <taxon>metagenomes</taxon>
        <taxon>ecological metagenomes</taxon>
    </lineage>
</organism>
<protein>
    <submittedName>
        <fullName evidence="10">Unannotated protein</fullName>
    </submittedName>
</protein>
<comment type="similarity">
    <text evidence="2">Belongs to the ABC transporter superfamily.</text>
</comment>
<dbReference type="PANTHER" id="PTHR43166:SF9">
    <property type="entry name" value="GLUTAMATE_ASPARTATE IMPORT ATP-BINDING PROTEIN GLTL"/>
    <property type="match status" value="1"/>
</dbReference>